<evidence type="ECO:0000313" key="7">
    <source>
        <dbReference type="Proteomes" id="UP000013111"/>
    </source>
</evidence>
<dbReference type="Pfam" id="PF04172">
    <property type="entry name" value="LrgB"/>
    <property type="match status" value="1"/>
</dbReference>
<feature type="transmembrane region" description="Helical" evidence="5">
    <location>
        <begin position="6"/>
        <end position="22"/>
    </location>
</feature>
<evidence type="ECO:0000256" key="3">
    <source>
        <dbReference type="ARBA" id="ARBA00022989"/>
    </source>
</evidence>
<feature type="transmembrane region" description="Helical" evidence="5">
    <location>
        <begin position="89"/>
        <end position="112"/>
    </location>
</feature>
<evidence type="ECO:0000256" key="1">
    <source>
        <dbReference type="ARBA" id="ARBA00004141"/>
    </source>
</evidence>
<feature type="transmembrane region" description="Helical" evidence="5">
    <location>
        <begin position="29"/>
        <end position="47"/>
    </location>
</feature>
<evidence type="ECO:0000313" key="6">
    <source>
        <dbReference type="EMBL" id="CCO94272.1"/>
    </source>
</evidence>
<keyword evidence="4 5" id="KW-0472">Membrane</keyword>
<keyword evidence="2 5" id="KW-0812">Transmembrane</keyword>
<evidence type="ECO:0000256" key="2">
    <source>
        <dbReference type="ARBA" id="ARBA00022692"/>
    </source>
</evidence>
<proteinExistence type="predicted"/>
<comment type="caution">
    <text evidence="6">The sequence shown here is derived from an EMBL/GenBank/DDBJ whole genome shotgun (WGS) entry which is preliminary data.</text>
</comment>
<feature type="transmembrane region" description="Helical" evidence="5">
    <location>
        <begin position="59"/>
        <end position="77"/>
    </location>
</feature>
<protein>
    <submittedName>
        <fullName evidence="6">Inner membrane protein yohK</fullName>
    </submittedName>
</protein>
<reference evidence="6 7" key="2">
    <citation type="submission" date="2013-04" db="EMBL/GenBank/DDBJ databases">
        <title>Comparative genomics of 12 strains of Erwinia amylovora identifies a pan-genome with a large conserved core and provides insights into host specificity.</title>
        <authorList>
            <person name="Mann R.A."/>
            <person name="Smits T.H.M."/>
            <person name="Buehlmann A."/>
            <person name="Blom J."/>
            <person name="Goesmann A."/>
            <person name="Frey J.E."/>
            <person name="Plummer K.M."/>
            <person name="Beer S.V."/>
            <person name="Luck J."/>
            <person name="Duffy B."/>
            <person name="Rodoni B."/>
        </authorList>
    </citation>
    <scope>NUCLEOTIDE SEQUENCE [LARGE SCALE GENOMIC DNA]</scope>
    <source>
        <strain evidence="7">CFBP 1232</strain>
    </source>
</reference>
<dbReference type="GO" id="GO:0016020">
    <property type="term" value="C:membrane"/>
    <property type="evidence" value="ECO:0007669"/>
    <property type="project" value="UniProtKB-SubCell"/>
</dbReference>
<sequence length="122" mass="13468">MSDIWWSLPLTVLVFLAARRLAARVNIAICNPLLIAMTVIILLLMLLQMPYARYFQGSVLLNQLLQPAVVALALPLYEQMHQIRMHWKSILSICFIGSLTAIISGGAIALWLGATPQIAATL</sequence>
<dbReference type="AlphaFoldDB" id="A0A831ERB9"/>
<comment type="subcellular location">
    <subcellularLocation>
        <location evidence="1">Membrane</location>
        <topology evidence="1">Multi-pass membrane protein</topology>
    </subcellularLocation>
</comment>
<evidence type="ECO:0000256" key="5">
    <source>
        <dbReference type="SAM" id="Phobius"/>
    </source>
</evidence>
<reference evidence="6 7" key="1">
    <citation type="submission" date="2012-11" db="EMBL/GenBank/DDBJ databases">
        <authorList>
            <person name="Linke B."/>
        </authorList>
    </citation>
    <scope>NUCLEOTIDE SEQUENCE [LARGE SCALE GENOMIC DNA]</scope>
    <source>
        <strain evidence="7">CFBP 1232</strain>
    </source>
</reference>
<name>A0A831ERB9_ERWAM</name>
<dbReference type="PANTHER" id="PTHR30249:SF0">
    <property type="entry name" value="PLASTIDAL GLYCOLATE_GLYCERATE TRANSLOCATOR 1, CHLOROPLASTIC"/>
    <property type="match status" value="1"/>
</dbReference>
<accession>A0A831ERB9</accession>
<dbReference type="InterPro" id="IPR007300">
    <property type="entry name" value="CidB/LrgB"/>
</dbReference>
<keyword evidence="3 5" id="KW-1133">Transmembrane helix</keyword>
<dbReference type="PANTHER" id="PTHR30249">
    <property type="entry name" value="PUTATIVE SEROTONIN TRANSPORTER"/>
    <property type="match status" value="1"/>
</dbReference>
<gene>
    <name evidence="6" type="ORF">BN437_2353</name>
</gene>
<dbReference type="Proteomes" id="UP000013111">
    <property type="component" value="Unassembled WGS sequence"/>
</dbReference>
<organism evidence="6 7">
    <name type="scientific">Erwinia amylovora NBRC 12687 = CFBP 1232</name>
    <dbReference type="NCBI Taxonomy" id="1219359"/>
    <lineage>
        <taxon>Bacteria</taxon>
        <taxon>Pseudomonadati</taxon>
        <taxon>Pseudomonadota</taxon>
        <taxon>Gammaproteobacteria</taxon>
        <taxon>Enterobacterales</taxon>
        <taxon>Erwiniaceae</taxon>
        <taxon>Erwinia</taxon>
    </lineage>
</organism>
<dbReference type="EMBL" id="CAPB01000023">
    <property type="protein sequence ID" value="CCO94272.1"/>
    <property type="molecule type" value="Genomic_DNA"/>
</dbReference>
<evidence type="ECO:0000256" key="4">
    <source>
        <dbReference type="ARBA" id="ARBA00023136"/>
    </source>
</evidence>